<gene>
    <name evidence="2" type="ORF">C4D60_Mb09t23510</name>
</gene>
<reference evidence="2 3" key="1">
    <citation type="journal article" date="2019" name="Nat. Plants">
        <title>Genome sequencing of Musa balbisiana reveals subgenome evolution and function divergence in polyploid bananas.</title>
        <authorList>
            <person name="Yao X."/>
        </authorList>
    </citation>
    <scope>NUCLEOTIDE SEQUENCE [LARGE SCALE GENOMIC DNA]</scope>
    <source>
        <strain evidence="3">cv. DH-PKW</strain>
        <tissue evidence="2">Leaves</tissue>
    </source>
</reference>
<protein>
    <submittedName>
        <fullName evidence="2">Uncharacterized protein</fullName>
    </submittedName>
</protein>
<evidence type="ECO:0000256" key="1">
    <source>
        <dbReference type="SAM" id="MobiDB-lite"/>
    </source>
</evidence>
<evidence type="ECO:0000313" key="3">
    <source>
        <dbReference type="Proteomes" id="UP000317650"/>
    </source>
</evidence>
<sequence>MSSRQSRHHPLRPRWRRRRRSAALGFVLLPASPAAPPPPPRPWSRRDGSLAGLAEASGKVTPIRVPSVVLRSGKKDPVDCVIVVDEENGYER</sequence>
<feature type="region of interest" description="Disordered" evidence="1">
    <location>
        <begin position="29"/>
        <end position="48"/>
    </location>
</feature>
<feature type="compositionally biased region" description="Pro residues" evidence="1">
    <location>
        <begin position="33"/>
        <end position="42"/>
    </location>
</feature>
<dbReference type="Proteomes" id="UP000317650">
    <property type="component" value="Chromosome 9"/>
</dbReference>
<dbReference type="AlphaFoldDB" id="A0A4S8IJA4"/>
<name>A0A4S8IJA4_MUSBA</name>
<proteinExistence type="predicted"/>
<comment type="caution">
    <text evidence="2">The sequence shown here is derived from an EMBL/GenBank/DDBJ whole genome shotgun (WGS) entry which is preliminary data.</text>
</comment>
<evidence type="ECO:0000313" key="2">
    <source>
        <dbReference type="EMBL" id="THU48179.1"/>
    </source>
</evidence>
<keyword evidence="3" id="KW-1185">Reference proteome</keyword>
<organism evidence="2 3">
    <name type="scientific">Musa balbisiana</name>
    <name type="common">Banana</name>
    <dbReference type="NCBI Taxonomy" id="52838"/>
    <lineage>
        <taxon>Eukaryota</taxon>
        <taxon>Viridiplantae</taxon>
        <taxon>Streptophyta</taxon>
        <taxon>Embryophyta</taxon>
        <taxon>Tracheophyta</taxon>
        <taxon>Spermatophyta</taxon>
        <taxon>Magnoliopsida</taxon>
        <taxon>Liliopsida</taxon>
        <taxon>Zingiberales</taxon>
        <taxon>Musaceae</taxon>
        <taxon>Musa</taxon>
    </lineage>
</organism>
<accession>A0A4S8IJA4</accession>
<dbReference type="EMBL" id="PYDT01000010">
    <property type="protein sequence ID" value="THU48179.1"/>
    <property type="molecule type" value="Genomic_DNA"/>
</dbReference>